<accession>A0A8S1HSQ0</accession>
<keyword evidence="3" id="KW-0964">Secreted</keyword>
<evidence type="ECO:0000256" key="5">
    <source>
        <dbReference type="SAM" id="SignalP"/>
    </source>
</evidence>
<feature type="signal peptide" evidence="5">
    <location>
        <begin position="1"/>
        <end position="26"/>
    </location>
</feature>
<dbReference type="PANTHER" id="PTHR46706:SF12">
    <property type="entry name" value="PROTEIN QUA-1-RELATED"/>
    <property type="match status" value="1"/>
</dbReference>
<organism evidence="6 7">
    <name type="scientific">Caenorhabditis auriculariae</name>
    <dbReference type="NCBI Taxonomy" id="2777116"/>
    <lineage>
        <taxon>Eukaryota</taxon>
        <taxon>Metazoa</taxon>
        <taxon>Ecdysozoa</taxon>
        <taxon>Nematoda</taxon>
        <taxon>Chromadorea</taxon>
        <taxon>Rhabditida</taxon>
        <taxon>Rhabditina</taxon>
        <taxon>Rhabditomorpha</taxon>
        <taxon>Rhabditoidea</taxon>
        <taxon>Rhabditidae</taxon>
        <taxon>Peloderinae</taxon>
        <taxon>Caenorhabditis</taxon>
    </lineage>
</organism>
<dbReference type="Proteomes" id="UP000835052">
    <property type="component" value="Unassembled WGS sequence"/>
</dbReference>
<protein>
    <submittedName>
        <fullName evidence="6">Uncharacterized protein</fullName>
    </submittedName>
</protein>
<feature type="chain" id="PRO_5035809318" evidence="5">
    <location>
        <begin position="27"/>
        <end position="199"/>
    </location>
</feature>
<name>A0A8S1HSQ0_9PELO</name>
<reference evidence="6" key="1">
    <citation type="submission" date="2020-10" db="EMBL/GenBank/DDBJ databases">
        <authorList>
            <person name="Kikuchi T."/>
        </authorList>
    </citation>
    <scope>NUCLEOTIDE SEQUENCE</scope>
    <source>
        <strain evidence="6">NKZ352</strain>
    </source>
</reference>
<evidence type="ECO:0000313" key="7">
    <source>
        <dbReference type="Proteomes" id="UP000835052"/>
    </source>
</evidence>
<evidence type="ECO:0000256" key="1">
    <source>
        <dbReference type="ARBA" id="ARBA00004613"/>
    </source>
</evidence>
<comment type="caution">
    <text evidence="6">The sequence shown here is derived from an EMBL/GenBank/DDBJ whole genome shotgun (WGS) entry which is preliminary data.</text>
</comment>
<comment type="subcellular location">
    <subcellularLocation>
        <location evidence="1">Secreted</location>
    </subcellularLocation>
</comment>
<dbReference type="AlphaFoldDB" id="A0A8S1HSQ0"/>
<dbReference type="InterPro" id="IPR052140">
    <property type="entry name" value="Dev_Signal_Hedgehog-like"/>
</dbReference>
<gene>
    <name evidence="6" type="ORF">CAUJ_LOCUS14738</name>
</gene>
<evidence type="ECO:0000256" key="3">
    <source>
        <dbReference type="ARBA" id="ARBA00022525"/>
    </source>
</evidence>
<dbReference type="OrthoDB" id="5802408at2759"/>
<proteinExistence type="predicted"/>
<keyword evidence="7" id="KW-1185">Reference proteome</keyword>
<dbReference type="EMBL" id="CAJGYM010000140">
    <property type="protein sequence ID" value="CAD6198833.1"/>
    <property type="molecule type" value="Genomic_DNA"/>
</dbReference>
<evidence type="ECO:0000256" key="2">
    <source>
        <dbReference type="ARBA" id="ARBA00022473"/>
    </source>
</evidence>
<keyword evidence="4 5" id="KW-0732">Signal</keyword>
<evidence type="ECO:0000313" key="6">
    <source>
        <dbReference type="EMBL" id="CAD6198833.1"/>
    </source>
</evidence>
<evidence type="ECO:0000256" key="4">
    <source>
        <dbReference type="ARBA" id="ARBA00022729"/>
    </source>
</evidence>
<dbReference type="PROSITE" id="PS51257">
    <property type="entry name" value="PROKAR_LIPOPROTEIN"/>
    <property type="match status" value="1"/>
</dbReference>
<dbReference type="PANTHER" id="PTHR46706">
    <property type="entry name" value="PROTEIN QUA-1-RELATED"/>
    <property type="match status" value="1"/>
</dbReference>
<dbReference type="GO" id="GO:0005576">
    <property type="term" value="C:extracellular region"/>
    <property type="evidence" value="ECO:0007669"/>
    <property type="project" value="UniProtKB-SubCell"/>
</dbReference>
<keyword evidence="2" id="KW-0217">Developmental protein</keyword>
<sequence>MGPTKYLRRGLAQMTCVVLLACSAAADYCGANKVPYGLEVHRDGRLNLLCSRPNCHEKKYAECPERETTSRCLSNSSWVGGLTQHTDGGILLRCCEYDLLPKYGKLQYSELKIRKGEFFEGEEKLAKNNEDVIAFDIITDIEQKRDLKGVYYSLTVTHEAVALLAMTQDLPCHSTGSSVIIFGFRLLHISLPFFCWALL</sequence>